<keyword evidence="5" id="KW-0032">Aminotransferase</keyword>
<dbReference type="SUPFAM" id="SSF53383">
    <property type="entry name" value="PLP-dependent transferases"/>
    <property type="match status" value="1"/>
</dbReference>
<proteinExistence type="inferred from homology"/>
<evidence type="ECO:0000256" key="4">
    <source>
        <dbReference type="RuleBase" id="RU004508"/>
    </source>
</evidence>
<dbReference type="Gene3D" id="3.90.1150.10">
    <property type="entry name" value="Aspartate Aminotransferase, domain 1"/>
    <property type="match status" value="1"/>
</dbReference>
<dbReference type="PANTHER" id="PTHR30244">
    <property type="entry name" value="TRANSAMINASE"/>
    <property type="match status" value="1"/>
</dbReference>
<dbReference type="GO" id="GO:0000271">
    <property type="term" value="P:polysaccharide biosynthetic process"/>
    <property type="evidence" value="ECO:0007669"/>
    <property type="project" value="TreeGrafter"/>
</dbReference>
<dbReference type="RefSeq" id="WP_346824790.1">
    <property type="nucleotide sequence ID" value="NZ_JBDKWZ010000039.1"/>
</dbReference>
<dbReference type="InterPro" id="IPR000653">
    <property type="entry name" value="DegT/StrS_aminotransferase"/>
</dbReference>
<comment type="similarity">
    <text evidence="1 4">Belongs to the DegT/DnrJ/EryC1 family.</text>
</comment>
<dbReference type="CDD" id="cd00616">
    <property type="entry name" value="AHBA_syn"/>
    <property type="match status" value="1"/>
</dbReference>
<comment type="caution">
    <text evidence="5">The sequence shown here is derived from an EMBL/GenBank/DDBJ whole genome shotgun (WGS) entry which is preliminary data.</text>
</comment>
<dbReference type="EC" id="2.6.1.92" evidence="5"/>
<feature type="active site" description="Proton acceptor" evidence="2">
    <location>
        <position position="191"/>
    </location>
</feature>
<evidence type="ECO:0000256" key="3">
    <source>
        <dbReference type="PIRSR" id="PIRSR000390-2"/>
    </source>
</evidence>
<dbReference type="InterPro" id="IPR015421">
    <property type="entry name" value="PyrdxlP-dep_Trfase_major"/>
</dbReference>
<organism evidence="5 6">
    <name type="scientific">Rapidithrix thailandica</name>
    <dbReference type="NCBI Taxonomy" id="413964"/>
    <lineage>
        <taxon>Bacteria</taxon>
        <taxon>Pseudomonadati</taxon>
        <taxon>Bacteroidota</taxon>
        <taxon>Cytophagia</taxon>
        <taxon>Cytophagales</taxon>
        <taxon>Flammeovirgaceae</taxon>
        <taxon>Rapidithrix</taxon>
    </lineage>
</organism>
<gene>
    <name evidence="5" type="primary">pseC</name>
    <name evidence="5" type="ORF">AAG747_29150</name>
</gene>
<dbReference type="InterPro" id="IPR020026">
    <property type="entry name" value="PseC"/>
</dbReference>
<dbReference type="GO" id="GO:0030170">
    <property type="term" value="F:pyridoxal phosphate binding"/>
    <property type="evidence" value="ECO:0007669"/>
    <property type="project" value="TreeGrafter"/>
</dbReference>
<dbReference type="PIRSF" id="PIRSF000390">
    <property type="entry name" value="PLP_StrS"/>
    <property type="match status" value="1"/>
</dbReference>
<dbReference type="AlphaFoldDB" id="A0AAW9SHP5"/>
<dbReference type="InterPro" id="IPR015424">
    <property type="entry name" value="PyrdxlP-dep_Trfase"/>
</dbReference>
<dbReference type="InterPro" id="IPR015422">
    <property type="entry name" value="PyrdxlP-dep_Trfase_small"/>
</dbReference>
<feature type="modified residue" description="N6-(pyridoxal phosphate)lysine" evidence="3">
    <location>
        <position position="191"/>
    </location>
</feature>
<keyword evidence="6" id="KW-1185">Reference proteome</keyword>
<keyword evidence="3 4" id="KW-0663">Pyridoxal phosphate</keyword>
<accession>A0AAW9SHP5</accession>
<evidence type="ECO:0000256" key="1">
    <source>
        <dbReference type="ARBA" id="ARBA00037999"/>
    </source>
</evidence>
<evidence type="ECO:0000313" key="5">
    <source>
        <dbReference type="EMBL" id="MEN7552013.1"/>
    </source>
</evidence>
<keyword evidence="5" id="KW-0808">Transferase</keyword>
<evidence type="ECO:0000256" key="2">
    <source>
        <dbReference type="PIRSR" id="PIRSR000390-1"/>
    </source>
</evidence>
<protein>
    <submittedName>
        <fullName evidence="5">UDP-4-amino-4, 6-dideoxy-N-acetyl-beta-L-altrosamine transaminase</fullName>
        <ecNumber evidence="5">2.6.1.92</ecNumber>
    </submittedName>
</protein>
<dbReference type="GO" id="GO:0008483">
    <property type="term" value="F:transaminase activity"/>
    <property type="evidence" value="ECO:0007669"/>
    <property type="project" value="UniProtKB-KW"/>
</dbReference>
<evidence type="ECO:0000313" key="6">
    <source>
        <dbReference type="Proteomes" id="UP001403385"/>
    </source>
</evidence>
<dbReference type="Proteomes" id="UP001403385">
    <property type="component" value="Unassembled WGS sequence"/>
</dbReference>
<dbReference type="Gene3D" id="3.40.640.10">
    <property type="entry name" value="Type I PLP-dependent aspartate aminotransferase-like (Major domain)"/>
    <property type="match status" value="1"/>
</dbReference>
<name>A0AAW9SHP5_9BACT</name>
<dbReference type="NCBIfam" id="TIGR03588">
    <property type="entry name" value="PseC"/>
    <property type="match status" value="1"/>
</dbReference>
<dbReference type="Pfam" id="PF01041">
    <property type="entry name" value="DegT_DnrJ_EryC1"/>
    <property type="match status" value="1"/>
</dbReference>
<dbReference type="EMBL" id="JBDKWZ010000039">
    <property type="protein sequence ID" value="MEN7552013.1"/>
    <property type="molecule type" value="Genomic_DNA"/>
</dbReference>
<dbReference type="PANTHER" id="PTHR30244:SF34">
    <property type="entry name" value="DTDP-4-AMINO-4,6-DIDEOXYGALACTOSE TRANSAMINASE"/>
    <property type="match status" value="1"/>
</dbReference>
<sequence length="382" mass="43011">MIPYGKQHITEEDLQAVVNTLKSDFLTQGPQVAAFERAFAEYVGAKYAVAVANGTAALHLSTIALGVQPGDKVITTPNTFAASANSVRYMGGEVVFADIDPETFLLDIEKVRALLESAPKGTYKGIIPVDFAGYPVALEAYRQLADEYGMWVLEDACHAPGGYFIDQEGNKQYCGNGAYADLAIFSFHPVKHIASGEGGMITTNDEVLYKKLLLYRTHGITKDENLLHENHGGWYYEMQELGFNYRLTDFQAALGKSQLQRADEGLRQRQIIAQRYSDAFKTTTAVKTPVVASNFYHAYHLYVIQVEDRLGLYNHLREHNIFAQVHYIPVHLMPYYRQFGWNKGDLPVSESYYEHCLSLPMYPTLTEEEQAYVIEKVLEFVV</sequence>
<reference evidence="5 6" key="1">
    <citation type="submission" date="2024-04" db="EMBL/GenBank/DDBJ databases">
        <title>Novel genus in family Flammeovirgaceae.</title>
        <authorList>
            <person name="Nguyen T.H."/>
            <person name="Vuong T.Q."/>
            <person name="Le H."/>
            <person name="Kim S.-G."/>
        </authorList>
    </citation>
    <scope>NUCLEOTIDE SEQUENCE [LARGE SCALE GENOMIC DNA]</scope>
    <source>
        <strain evidence="5 6">JCM 23209</strain>
    </source>
</reference>